<protein>
    <recommendedName>
        <fullName evidence="11">AAA+ ATPase domain-containing protein</fullName>
    </recommendedName>
</protein>
<evidence type="ECO:0000256" key="2">
    <source>
        <dbReference type="ARBA" id="ARBA00022490"/>
    </source>
</evidence>
<evidence type="ECO:0000256" key="5">
    <source>
        <dbReference type="ARBA" id="ARBA00022840"/>
    </source>
</evidence>
<evidence type="ECO:0000256" key="9">
    <source>
        <dbReference type="RuleBase" id="RU003651"/>
    </source>
</evidence>
<dbReference type="Gene3D" id="3.40.50.300">
    <property type="entry name" value="P-loop containing nucleotide triphosphate hydrolases"/>
    <property type="match status" value="1"/>
</dbReference>
<keyword evidence="3" id="KW-0493">Microtubule</keyword>
<dbReference type="FunFam" id="3.40.50.300:FF:001025">
    <property type="entry name" value="ATPase family, AAA domain-containing 2B"/>
    <property type="match status" value="1"/>
</dbReference>
<dbReference type="InterPro" id="IPR006594">
    <property type="entry name" value="LisH"/>
</dbReference>
<dbReference type="EMBL" id="JBJJXI010000059">
    <property type="protein sequence ID" value="KAL3398705.1"/>
    <property type="molecule type" value="Genomic_DNA"/>
</dbReference>
<dbReference type="PANTHER" id="PTHR23074:SF78">
    <property type="entry name" value="KATANIN P60 ATPASE-CONTAINING SUBUNIT A-LIKE 2"/>
    <property type="match status" value="1"/>
</dbReference>
<evidence type="ECO:0000256" key="8">
    <source>
        <dbReference type="ARBA" id="ARBA00023235"/>
    </source>
</evidence>
<feature type="compositionally biased region" description="Polar residues" evidence="10">
    <location>
        <begin position="1"/>
        <end position="14"/>
    </location>
</feature>
<feature type="region of interest" description="Disordered" evidence="10">
    <location>
        <begin position="1"/>
        <end position="22"/>
    </location>
</feature>
<dbReference type="InterPro" id="IPR041569">
    <property type="entry name" value="AAA_lid_3"/>
</dbReference>
<feature type="region of interest" description="Disordered" evidence="10">
    <location>
        <begin position="103"/>
        <end position="125"/>
    </location>
</feature>
<dbReference type="PANTHER" id="PTHR23074">
    <property type="entry name" value="AAA DOMAIN-CONTAINING"/>
    <property type="match status" value="1"/>
</dbReference>
<comment type="similarity">
    <text evidence="9">Belongs to the AAA ATPase family.</text>
</comment>
<keyword evidence="8" id="KW-0413">Isomerase</keyword>
<reference evidence="12 13" key="1">
    <citation type="journal article" date="2024" name="bioRxiv">
        <title>A reference genome for Trichogramma kaykai: A tiny desert-dwelling parasitoid wasp with competing sex-ratio distorters.</title>
        <authorList>
            <person name="Culotta J."/>
            <person name="Lindsey A.R."/>
        </authorList>
    </citation>
    <scope>NUCLEOTIDE SEQUENCE [LARGE SCALE GENOMIC DNA]</scope>
    <source>
        <strain evidence="12 13">KSX58</strain>
    </source>
</reference>
<proteinExistence type="inferred from homology"/>
<evidence type="ECO:0000259" key="11">
    <source>
        <dbReference type="SMART" id="SM00382"/>
    </source>
</evidence>
<evidence type="ECO:0000256" key="7">
    <source>
        <dbReference type="ARBA" id="ARBA00023212"/>
    </source>
</evidence>
<dbReference type="GO" id="GO:0005874">
    <property type="term" value="C:microtubule"/>
    <property type="evidence" value="ECO:0007669"/>
    <property type="project" value="UniProtKB-KW"/>
</dbReference>
<dbReference type="PROSITE" id="PS00674">
    <property type="entry name" value="AAA"/>
    <property type="match status" value="1"/>
</dbReference>
<dbReference type="AlphaFoldDB" id="A0ABD2X136"/>
<keyword evidence="6" id="KW-0175">Coiled coil</keyword>
<dbReference type="Proteomes" id="UP001627154">
    <property type="component" value="Unassembled WGS sequence"/>
</dbReference>
<keyword evidence="13" id="KW-1185">Reference proteome</keyword>
<dbReference type="InterPro" id="IPR050304">
    <property type="entry name" value="MT-severing_AAA_ATPase"/>
</dbReference>
<dbReference type="SMART" id="SM00667">
    <property type="entry name" value="LisH"/>
    <property type="match status" value="1"/>
</dbReference>
<dbReference type="GO" id="GO:0016853">
    <property type="term" value="F:isomerase activity"/>
    <property type="evidence" value="ECO:0007669"/>
    <property type="project" value="UniProtKB-KW"/>
</dbReference>
<evidence type="ECO:0000256" key="10">
    <source>
        <dbReference type="SAM" id="MobiDB-lite"/>
    </source>
</evidence>
<dbReference type="Pfam" id="PF08513">
    <property type="entry name" value="LisH"/>
    <property type="match status" value="1"/>
</dbReference>
<evidence type="ECO:0000256" key="1">
    <source>
        <dbReference type="ARBA" id="ARBA00004647"/>
    </source>
</evidence>
<dbReference type="GO" id="GO:0005524">
    <property type="term" value="F:ATP binding"/>
    <property type="evidence" value="ECO:0007669"/>
    <property type="project" value="UniProtKB-KW"/>
</dbReference>
<keyword evidence="7" id="KW-0206">Cytoskeleton</keyword>
<dbReference type="GO" id="GO:0000922">
    <property type="term" value="C:spindle pole"/>
    <property type="evidence" value="ECO:0007669"/>
    <property type="project" value="UniProtKB-SubCell"/>
</dbReference>
<organism evidence="12 13">
    <name type="scientific">Trichogramma kaykai</name>
    <dbReference type="NCBI Taxonomy" id="54128"/>
    <lineage>
        <taxon>Eukaryota</taxon>
        <taxon>Metazoa</taxon>
        <taxon>Ecdysozoa</taxon>
        <taxon>Arthropoda</taxon>
        <taxon>Hexapoda</taxon>
        <taxon>Insecta</taxon>
        <taxon>Pterygota</taxon>
        <taxon>Neoptera</taxon>
        <taxon>Endopterygota</taxon>
        <taxon>Hymenoptera</taxon>
        <taxon>Apocrita</taxon>
        <taxon>Proctotrupomorpha</taxon>
        <taxon>Chalcidoidea</taxon>
        <taxon>Trichogrammatidae</taxon>
        <taxon>Trichogramma</taxon>
    </lineage>
</organism>
<accession>A0ABD2X136</accession>
<comment type="caution">
    <text evidence="12">The sequence shown here is derived from an EMBL/GenBank/DDBJ whole genome shotgun (WGS) entry which is preliminary data.</text>
</comment>
<dbReference type="InterPro" id="IPR003960">
    <property type="entry name" value="ATPase_AAA_CS"/>
</dbReference>
<dbReference type="SMART" id="SM00382">
    <property type="entry name" value="AAA"/>
    <property type="match status" value="1"/>
</dbReference>
<evidence type="ECO:0000313" key="12">
    <source>
        <dbReference type="EMBL" id="KAL3398705.1"/>
    </source>
</evidence>
<sequence length="521" mass="59245">MEGLTMNSSCNRATQLAREKEEKRTAERKRNILYLIAEYLREHGFTDACDVFVKEAHLPTDTEVCDNIDLETILLEYSEYYFSKFNKYPKICKKGEASFASSTPNIKKERNSKPTGKNRKWEEESISTNLSEKKISKNNQQANLEPSFDVCVTPLFADKSVDDNKNTSKTMEMGLSKRFLKPLSGLYPSGCEWREIAEIVAKEIVLSDLNVHWADVKGLEDCKGLIKEAAVYPFKYPCMFNEKLTPWKGVLLYGPPGTGKTMLAKAVATECKTTFFNITSSSLISKWRGESEKYVRVLSDLAKYYAPSIIFIDEVDWTVGGGTGNSSDNKSEPSKRFRAELLARLDGLLSMENANVLLLAATNVPWELDPALLRRLEKRIYVGLPERSARDDIFQIYLKPELLKKSQYEAILEETHGYSCAELKLLCKEAWMMQLRPVWNYLESENLSLKQYKNDDGINDLAYLAKAMKIIKPISPSIQSKYESWNKTYGTPISNSNVKETSSCSSVNSSRSVNYNQTLMF</sequence>
<keyword evidence="5 9" id="KW-0067">ATP-binding</keyword>
<comment type="subcellular location">
    <subcellularLocation>
        <location evidence="1">Cytoplasm</location>
        <location evidence="1">Cytoskeleton</location>
        <location evidence="1">Spindle pole</location>
    </subcellularLocation>
</comment>
<evidence type="ECO:0000256" key="6">
    <source>
        <dbReference type="ARBA" id="ARBA00023054"/>
    </source>
</evidence>
<dbReference type="SUPFAM" id="SSF52540">
    <property type="entry name" value="P-loop containing nucleoside triphosphate hydrolases"/>
    <property type="match status" value="1"/>
</dbReference>
<dbReference type="InterPro" id="IPR003593">
    <property type="entry name" value="AAA+_ATPase"/>
</dbReference>
<dbReference type="PROSITE" id="PS50896">
    <property type="entry name" value="LISH"/>
    <property type="match status" value="1"/>
</dbReference>
<dbReference type="InterPro" id="IPR027417">
    <property type="entry name" value="P-loop_NTPase"/>
</dbReference>
<keyword evidence="2" id="KW-0963">Cytoplasm</keyword>
<dbReference type="Gene3D" id="1.10.8.60">
    <property type="match status" value="1"/>
</dbReference>
<feature type="domain" description="AAA+ ATPase" evidence="11">
    <location>
        <begin position="246"/>
        <end position="386"/>
    </location>
</feature>
<dbReference type="InterPro" id="IPR003959">
    <property type="entry name" value="ATPase_AAA_core"/>
</dbReference>
<evidence type="ECO:0000256" key="3">
    <source>
        <dbReference type="ARBA" id="ARBA00022701"/>
    </source>
</evidence>
<name>A0ABD2X136_9HYME</name>
<keyword evidence="4 9" id="KW-0547">Nucleotide-binding</keyword>
<evidence type="ECO:0000313" key="13">
    <source>
        <dbReference type="Proteomes" id="UP001627154"/>
    </source>
</evidence>
<evidence type="ECO:0000256" key="4">
    <source>
        <dbReference type="ARBA" id="ARBA00022741"/>
    </source>
</evidence>
<gene>
    <name evidence="12" type="ORF">TKK_007831</name>
</gene>
<dbReference type="Pfam" id="PF00004">
    <property type="entry name" value="AAA"/>
    <property type="match status" value="1"/>
</dbReference>
<dbReference type="Pfam" id="PF17862">
    <property type="entry name" value="AAA_lid_3"/>
    <property type="match status" value="1"/>
</dbReference>